<dbReference type="AlphaFoldDB" id="K9XY14"/>
<feature type="compositionally biased region" description="Polar residues" evidence="1">
    <location>
        <begin position="637"/>
        <end position="652"/>
    </location>
</feature>
<dbReference type="InterPro" id="IPR001932">
    <property type="entry name" value="PPM-type_phosphatase-like_dom"/>
</dbReference>
<feature type="region of interest" description="Disordered" evidence="1">
    <location>
        <begin position="565"/>
        <end position="584"/>
    </location>
</feature>
<evidence type="ECO:0000256" key="1">
    <source>
        <dbReference type="SAM" id="MobiDB-lite"/>
    </source>
</evidence>
<gene>
    <name evidence="4" type="ordered locus">Sta7437_3029</name>
</gene>
<dbReference type="RefSeq" id="WP_015194213.1">
    <property type="nucleotide sequence ID" value="NC_019748.1"/>
</dbReference>
<dbReference type="STRING" id="111780.Sta7437_3029"/>
<evidence type="ECO:0000259" key="3">
    <source>
        <dbReference type="PROSITE" id="PS51746"/>
    </source>
</evidence>
<name>K9XY14_STAC7</name>
<dbReference type="PROSITE" id="PS51746">
    <property type="entry name" value="PPM_2"/>
    <property type="match status" value="1"/>
</dbReference>
<organism evidence="4 5">
    <name type="scientific">Stanieria cyanosphaera (strain ATCC 29371 / PCC 7437)</name>
    <dbReference type="NCBI Taxonomy" id="111780"/>
    <lineage>
        <taxon>Bacteria</taxon>
        <taxon>Bacillati</taxon>
        <taxon>Cyanobacteriota</taxon>
        <taxon>Cyanophyceae</taxon>
        <taxon>Pleurocapsales</taxon>
        <taxon>Dermocarpellaceae</taxon>
        <taxon>Stanieria</taxon>
    </lineage>
</organism>
<dbReference type="EMBL" id="CP003653">
    <property type="protein sequence ID" value="AFZ36547.1"/>
    <property type="molecule type" value="Genomic_DNA"/>
</dbReference>
<feature type="region of interest" description="Disordered" evidence="1">
    <location>
        <begin position="623"/>
        <end position="652"/>
    </location>
</feature>
<feature type="compositionally biased region" description="Polar residues" evidence="1">
    <location>
        <begin position="565"/>
        <end position="578"/>
    </location>
</feature>
<dbReference type="Proteomes" id="UP000010473">
    <property type="component" value="Chromosome"/>
</dbReference>
<accession>K9XY14</accession>
<keyword evidence="2" id="KW-1133">Transmembrane helix</keyword>
<evidence type="ECO:0000313" key="5">
    <source>
        <dbReference type="Proteomes" id="UP000010473"/>
    </source>
</evidence>
<reference evidence="5" key="1">
    <citation type="journal article" date="2013" name="Proc. Natl. Acad. Sci. U.S.A.">
        <title>Improving the coverage of the cyanobacterial phylum using diversity-driven genome sequencing.</title>
        <authorList>
            <person name="Shih P.M."/>
            <person name="Wu D."/>
            <person name="Latifi A."/>
            <person name="Axen S.D."/>
            <person name="Fewer D.P."/>
            <person name="Talla E."/>
            <person name="Calteau A."/>
            <person name="Cai F."/>
            <person name="Tandeau de Marsac N."/>
            <person name="Rippka R."/>
            <person name="Herdman M."/>
            <person name="Sivonen K."/>
            <person name="Coursin T."/>
            <person name="Laurent T."/>
            <person name="Goodwin L."/>
            <person name="Nolan M."/>
            <person name="Davenport K.W."/>
            <person name="Han C.S."/>
            <person name="Rubin E.M."/>
            <person name="Eisen J.A."/>
            <person name="Woyke T."/>
            <person name="Gugger M."/>
            <person name="Kerfeld C.A."/>
        </authorList>
    </citation>
    <scope>NUCLEOTIDE SEQUENCE [LARGE SCALE GENOMIC DNA]</scope>
    <source>
        <strain evidence="5">ATCC 29371 / PCC 7437</strain>
    </source>
</reference>
<sequence length="652" mass="73210">MKRVSQFQVSMSNTEQTIQCSNPHCLAVNSIDNQFCHRCKTPIVKRYLWAITDAVAPEQIGQLIGDRYLALDRRVFLDTQPGKLPQTPEDVPKTIIAYLQLFSYVPHLPQVYGQLDGTDIWLLEYGTVPTDERGELLHPQLIPEITEVWEQATALQQLSWLRQIVNLWQPLASKQLVSTLLNAQLIRVNGLLIQLLELEPDQSATPQLKDLAQLWSEWNQTASEQIQEFLTQLCLRLQQGTINQPEQIIALLDRAIQLCSYTFDYSYRVVACTDSGPSRNNNEDASYPPNETLINVGNQETSLAIVCDGVGGHEGGEIAAEQTIKYLRDRVAELSLGKYDTNPPSVIQKLANFTNAANDIISNRNDNEQRQERRRMGTTLVMSLAHHHEMYLAHVGDSRIYLITPESCHQVTVDDDLASREVRLGYAVYREALQYPSAGALIQALGMRDSGSLHPNVQRLIIDRDCVFLLCTDGLSDFDRVEQYWQSTILPLLKNSDQNNLIKAAKALVKIANEKNGHDNVTVALVHCQIQPKSETEAEAISWAEVESVVGESLSWSEVAATDSSLPETESLQPTEAQFTEPLPQPRKSKKLQLLLLSLIILIGIGVLSSLFVLKLMNEAEDSKELGPTIPEREMTNPEQEITTPRSKNQNF</sequence>
<feature type="transmembrane region" description="Helical" evidence="2">
    <location>
        <begin position="594"/>
        <end position="614"/>
    </location>
</feature>
<evidence type="ECO:0000256" key="2">
    <source>
        <dbReference type="SAM" id="Phobius"/>
    </source>
</evidence>
<dbReference type="InterPro" id="IPR036457">
    <property type="entry name" value="PPM-type-like_dom_sf"/>
</dbReference>
<evidence type="ECO:0000313" key="4">
    <source>
        <dbReference type="EMBL" id="AFZ36547.1"/>
    </source>
</evidence>
<keyword evidence="5" id="KW-1185">Reference proteome</keyword>
<dbReference type="KEGG" id="scs:Sta7437_3029"/>
<dbReference type="SUPFAM" id="SSF81606">
    <property type="entry name" value="PP2C-like"/>
    <property type="match status" value="1"/>
</dbReference>
<dbReference type="eggNOG" id="COG0631">
    <property type="taxonomic scope" value="Bacteria"/>
</dbReference>
<proteinExistence type="predicted"/>
<dbReference type="Gene3D" id="3.60.40.10">
    <property type="entry name" value="PPM-type phosphatase domain"/>
    <property type="match status" value="1"/>
</dbReference>
<dbReference type="CDD" id="cd00143">
    <property type="entry name" value="PP2Cc"/>
    <property type="match status" value="1"/>
</dbReference>
<keyword evidence="2" id="KW-0472">Membrane</keyword>
<dbReference type="PATRIC" id="fig|111780.3.peg.3147"/>
<dbReference type="SMART" id="SM00331">
    <property type="entry name" value="PP2C_SIG"/>
    <property type="match status" value="1"/>
</dbReference>
<dbReference type="HOGENOM" id="CLU_017255_0_0_3"/>
<feature type="domain" description="PPM-type phosphatase" evidence="3">
    <location>
        <begin position="268"/>
        <end position="528"/>
    </location>
</feature>
<protein>
    <submittedName>
        <fullName evidence="4">Protein serine/threonine phosphatase</fullName>
    </submittedName>
</protein>
<dbReference type="SMART" id="SM00332">
    <property type="entry name" value="PP2Cc"/>
    <property type="match status" value="1"/>
</dbReference>
<feature type="compositionally biased region" description="Basic and acidic residues" evidence="1">
    <location>
        <begin position="623"/>
        <end position="636"/>
    </location>
</feature>
<dbReference type="Pfam" id="PF13672">
    <property type="entry name" value="PP2C_2"/>
    <property type="match status" value="1"/>
</dbReference>
<keyword evidence="2" id="KW-0812">Transmembrane</keyword>
<dbReference type="OrthoDB" id="495860at2"/>